<reference evidence="3 4" key="1">
    <citation type="submission" date="2018-07" db="EMBL/GenBank/DDBJ databases">
        <authorList>
            <person name="Ye Y."/>
        </authorList>
    </citation>
    <scope>NUCLEOTIDE SEQUENCE [LARGE SCALE GENOMIC DNA]</scope>
    <source>
        <strain evidence="4">H14(2018)</strain>
    </source>
</reference>
<evidence type="ECO:0000259" key="2">
    <source>
        <dbReference type="Pfam" id="PF04149"/>
    </source>
</evidence>
<gene>
    <name evidence="3" type="ORF">DVH21_15620</name>
</gene>
<feature type="domain" description="DUF397" evidence="2">
    <location>
        <begin position="9"/>
        <end position="60"/>
    </location>
</feature>
<dbReference type="Pfam" id="PF04149">
    <property type="entry name" value="DUF397"/>
    <property type="match status" value="1"/>
</dbReference>
<name>A0A6N3K917_9ACTN</name>
<protein>
    <submittedName>
        <fullName evidence="3">DUF397 domain-containing protein</fullName>
    </submittedName>
</protein>
<dbReference type="OMA" id="DWRISTR"/>
<evidence type="ECO:0000313" key="4">
    <source>
        <dbReference type="Proteomes" id="UP000253958"/>
    </source>
</evidence>
<dbReference type="AlphaFoldDB" id="A0A6N3K917"/>
<proteinExistence type="predicted"/>
<dbReference type="Proteomes" id="UP000253958">
    <property type="component" value="Chromosome"/>
</dbReference>
<accession>A0A6N3K917</accession>
<evidence type="ECO:0000256" key="1">
    <source>
        <dbReference type="SAM" id="MobiDB-lite"/>
    </source>
</evidence>
<evidence type="ECO:0000313" key="3">
    <source>
        <dbReference type="EMBL" id="AXH94511.1"/>
    </source>
</evidence>
<organism evidence="3 4">
    <name type="scientific">Micromonospora aurantiaca</name>
    <name type="common">nom. illeg.</name>
    <dbReference type="NCBI Taxonomy" id="47850"/>
    <lineage>
        <taxon>Bacteria</taxon>
        <taxon>Bacillati</taxon>
        <taxon>Actinomycetota</taxon>
        <taxon>Actinomycetes</taxon>
        <taxon>Micromonosporales</taxon>
        <taxon>Micromonosporaceae</taxon>
        <taxon>Micromonospora</taxon>
    </lineage>
</organism>
<reference evidence="3 4" key="2">
    <citation type="submission" date="2018-08" db="EMBL/GenBank/DDBJ databases">
        <title>Streptomyces kandeliansis sp. nov., an endophytic bacterium isolated from mangrove plant.</title>
        <authorList>
            <person name="Wang R."/>
        </authorList>
    </citation>
    <scope>NUCLEOTIDE SEQUENCE [LARGE SCALE GENOMIC DNA]</scope>
    <source>
        <strain evidence="4">H14(2018)</strain>
    </source>
</reference>
<dbReference type="InterPro" id="IPR007278">
    <property type="entry name" value="DUF397"/>
</dbReference>
<dbReference type="EMBL" id="CP031263">
    <property type="protein sequence ID" value="AXH94511.1"/>
    <property type="molecule type" value="Genomic_DNA"/>
</dbReference>
<dbReference type="RefSeq" id="WP_013284754.1">
    <property type="nucleotide sequence ID" value="NZ_CBDRJA010000004.1"/>
</dbReference>
<sequence length="62" mass="6815">MTSPDRLGLKWRKSSRSDNNGGACVEVAAVSENILIRDSKDAAGPVLRFGRQAWQAFLRTLP</sequence>
<feature type="region of interest" description="Disordered" evidence="1">
    <location>
        <begin position="1"/>
        <end position="21"/>
    </location>
</feature>